<organism evidence="18">
    <name type="scientific">Anopheles gambiae</name>
    <name type="common">African malaria mosquito</name>
    <dbReference type="NCBI Taxonomy" id="7165"/>
    <lineage>
        <taxon>Eukaryota</taxon>
        <taxon>Metazoa</taxon>
        <taxon>Ecdysozoa</taxon>
        <taxon>Arthropoda</taxon>
        <taxon>Hexapoda</taxon>
        <taxon>Insecta</taxon>
        <taxon>Pterygota</taxon>
        <taxon>Neoptera</taxon>
        <taxon>Endopterygota</taxon>
        <taxon>Diptera</taxon>
        <taxon>Nematocera</taxon>
        <taxon>Culicoidea</taxon>
        <taxon>Culicidae</taxon>
        <taxon>Anophelinae</taxon>
        <taxon>Anopheles</taxon>
    </lineage>
</organism>
<evidence type="ECO:0000256" key="2">
    <source>
        <dbReference type="ARBA" id="ARBA00008092"/>
    </source>
</evidence>
<dbReference type="PRINTS" id="PR00546">
    <property type="entry name" value="THYROIDHORMR"/>
</dbReference>
<dbReference type="VEuPathDB" id="VectorBase:AGAP009002"/>
<reference evidence="18" key="3">
    <citation type="journal article" date="2004" name="Trends Parasitol.">
        <title>The Anopheles gambiae genome: an update.</title>
        <authorList>
            <person name="Mongin E."/>
            <person name="Louis C."/>
            <person name="Holt R.A."/>
            <person name="Birney E."/>
            <person name="Collins F.H."/>
        </authorList>
    </citation>
    <scope>NUCLEOTIDE SEQUENCE</scope>
    <source>
        <strain evidence="18">PEST</strain>
    </source>
</reference>
<dbReference type="FunFam" id="3.30.50.10:FF:000003">
    <property type="entry name" value="Nuclear orphan receptor ROR-beta"/>
    <property type="match status" value="1"/>
</dbReference>
<keyword evidence="8 14" id="KW-0804">Transcription</keyword>
<evidence type="ECO:0000256" key="14">
    <source>
        <dbReference type="RuleBase" id="RU004334"/>
    </source>
</evidence>
<dbReference type="PROSITE" id="PS00031">
    <property type="entry name" value="NUCLEAR_REC_DBD_1"/>
    <property type="match status" value="1"/>
</dbReference>
<evidence type="ECO:0000259" key="17">
    <source>
        <dbReference type="PROSITE" id="PS51843"/>
    </source>
</evidence>
<dbReference type="GO" id="GO:0043565">
    <property type="term" value="F:sequence-specific DNA binding"/>
    <property type="evidence" value="ECO:0007669"/>
    <property type="project" value="InterPro"/>
</dbReference>
<keyword evidence="10 14" id="KW-0539">Nucleus</keyword>
<feature type="region of interest" description="Disordered" evidence="15">
    <location>
        <begin position="129"/>
        <end position="160"/>
    </location>
</feature>
<reference evidence="18" key="5">
    <citation type="submission" date="2011-05" db="EMBL/GenBank/DDBJ databases">
        <authorList>
            <consortium name="VectorBase"/>
        </authorList>
    </citation>
    <scope>NUCLEOTIDE SEQUENCE</scope>
    <source>
        <strain evidence="18">PEST</strain>
    </source>
</reference>
<feature type="region of interest" description="Disordered" evidence="15">
    <location>
        <begin position="245"/>
        <end position="267"/>
    </location>
</feature>
<keyword evidence="4 14" id="KW-0863">Zinc-finger</keyword>
<keyword evidence="7 14" id="KW-0238">DNA-binding</keyword>
<comment type="caution">
    <text evidence="18">The sequence shown here is derived from an EMBL/GenBank/DDBJ whole genome shotgun (WGS) entry which is preliminary data.</text>
</comment>
<proteinExistence type="inferred from homology"/>
<feature type="domain" description="Nuclear receptor" evidence="16">
    <location>
        <begin position="31"/>
        <end position="106"/>
    </location>
</feature>
<dbReference type="Pfam" id="PF00105">
    <property type="entry name" value="zf-C4"/>
    <property type="match status" value="1"/>
</dbReference>
<comment type="subcellular location">
    <subcellularLocation>
        <location evidence="1 14">Nucleus</location>
    </subcellularLocation>
</comment>
<evidence type="ECO:0000256" key="6">
    <source>
        <dbReference type="ARBA" id="ARBA00023015"/>
    </source>
</evidence>
<dbReference type="Gene3D" id="3.30.50.10">
    <property type="entry name" value="Erythroid Transcription Factor GATA-1, subunit A"/>
    <property type="match status" value="1"/>
</dbReference>
<dbReference type="VEuPathDB" id="VectorBase:AGAMI1_001358"/>
<reference evidence="18" key="1">
    <citation type="journal article" date="2002" name="Science">
        <title>The genome sequence of the malaria mosquito Anopheles gambiae.</title>
        <authorList>
            <person name="Holt R.A."/>
            <person name="Subramanian G.M."/>
            <person name="Halpern A."/>
            <person name="Sutton G.G."/>
            <person name="Charlab R."/>
            <person name="Nusskern D.R."/>
            <person name="Wincker P."/>
            <person name="Clark A.G."/>
            <person name="Ribeiro J.M."/>
            <person name="Wides R."/>
            <person name="Salzberg S.L."/>
            <person name="Loftus B."/>
            <person name="Yandell M."/>
            <person name="Majoros W.H."/>
            <person name="Rusch D.B."/>
            <person name="Lai Z."/>
            <person name="Kraft C.L."/>
            <person name="Abril J.F."/>
            <person name="Anthouard V."/>
            <person name="Arensburger P."/>
            <person name="Atkinson P.W."/>
            <person name="Baden H."/>
            <person name="de Berardinis V."/>
            <person name="Baldwin D."/>
            <person name="Benes V."/>
            <person name="Biedler J."/>
            <person name="Blass C."/>
            <person name="Bolanos R."/>
            <person name="Boscus D."/>
            <person name="Barnstead M."/>
            <person name="Cai S."/>
            <person name="Center A."/>
            <person name="Chaturverdi K."/>
            <person name="Christophides G.K."/>
            <person name="Chrystal M.A."/>
            <person name="Clamp M."/>
            <person name="Cravchik A."/>
            <person name="Curwen V."/>
            <person name="Dana A."/>
            <person name="Delcher A."/>
            <person name="Dew I."/>
            <person name="Evans C.A."/>
            <person name="Flanigan M."/>
            <person name="Grundschober-Freimoser A."/>
            <person name="Friedli L."/>
            <person name="Gu Z."/>
            <person name="Guan P."/>
            <person name="Guigo R."/>
            <person name="Hillenmeyer M.E."/>
            <person name="Hladun S.L."/>
            <person name="Hogan J.R."/>
            <person name="Hong Y.S."/>
            <person name="Hoover J."/>
            <person name="Jaillon O."/>
            <person name="Ke Z."/>
            <person name="Kodira C."/>
            <person name="Kokoza E."/>
            <person name="Koutsos A."/>
            <person name="Letunic I."/>
            <person name="Levitsky A."/>
            <person name="Liang Y."/>
            <person name="Lin J.J."/>
            <person name="Lobo N.F."/>
            <person name="Lopez J.R."/>
            <person name="Malek J.A."/>
            <person name="McIntosh T.C."/>
            <person name="Meister S."/>
            <person name="Miller J."/>
            <person name="Mobarry C."/>
            <person name="Mongin E."/>
            <person name="Murphy S.D."/>
            <person name="O'Brochta D.A."/>
            <person name="Pfannkoch C."/>
            <person name="Qi R."/>
            <person name="Regier M.A."/>
            <person name="Remington K."/>
            <person name="Shao H."/>
            <person name="Sharakhova M.V."/>
            <person name="Sitter C.D."/>
            <person name="Shetty J."/>
            <person name="Smith T.J."/>
            <person name="Strong R."/>
            <person name="Sun J."/>
            <person name="Thomasova D."/>
            <person name="Ton L.Q."/>
            <person name="Topalis P."/>
            <person name="Tu Z."/>
            <person name="Unger M.F."/>
            <person name="Walenz B."/>
            <person name="Wang A."/>
            <person name="Wang J."/>
            <person name="Wang M."/>
            <person name="Wang X."/>
            <person name="Woodford K.J."/>
            <person name="Wortman J.R."/>
            <person name="Wu M."/>
            <person name="Yao A."/>
            <person name="Zdobnov E.M."/>
            <person name="Zhang H."/>
            <person name="Zhao Q."/>
            <person name="Zhao S."/>
            <person name="Zhu S.C."/>
            <person name="Zhimulev I."/>
            <person name="Coluzzi M."/>
            <person name="della Torre A."/>
            <person name="Roth C.W."/>
            <person name="Louis C."/>
            <person name="Kalush F."/>
            <person name="Mural R.J."/>
            <person name="Myers E.W."/>
            <person name="Adams M.D."/>
            <person name="Smith H.O."/>
            <person name="Broder S."/>
            <person name="Gardner M.J."/>
            <person name="Fraser C.M."/>
            <person name="Birney E."/>
            <person name="Bork P."/>
            <person name="Brey P.T."/>
            <person name="Venter J.C."/>
            <person name="Weissenbach J."/>
            <person name="Kafatos F.C."/>
            <person name="Collins F.H."/>
            <person name="Hoffman S.L."/>
        </authorList>
    </citation>
    <scope>NUCLEOTIDE SEQUENCE [LARGE SCALE GENOMIC DNA]</scope>
    <source>
        <strain evidence="18">PEST</strain>
    </source>
</reference>
<dbReference type="PRINTS" id="PR00398">
    <property type="entry name" value="STRDHORMONER"/>
</dbReference>
<dbReference type="PANTHER" id="PTHR45805:SF2">
    <property type="entry name" value="NUCLEAR HORMONE RECEPTOR HR3-RELATED"/>
    <property type="match status" value="1"/>
</dbReference>
<dbReference type="InterPro" id="IPR001628">
    <property type="entry name" value="Znf_hrmn_rcpt"/>
</dbReference>
<dbReference type="Pfam" id="PF00104">
    <property type="entry name" value="Hormone_recep"/>
    <property type="match status" value="1"/>
</dbReference>
<evidence type="ECO:0000256" key="4">
    <source>
        <dbReference type="ARBA" id="ARBA00022771"/>
    </source>
</evidence>
<feature type="compositionally biased region" description="Polar residues" evidence="15">
    <location>
        <begin position="140"/>
        <end position="150"/>
    </location>
</feature>
<dbReference type="ExpressionAtlas" id="Q7PWD9">
    <property type="expression patterns" value="differential"/>
</dbReference>
<dbReference type="InterPro" id="IPR035500">
    <property type="entry name" value="NHR-like_dom_sf"/>
</dbReference>
<keyword evidence="5 14" id="KW-0862">Zinc</keyword>
<reference evidence="18" key="2">
    <citation type="submission" date="2002-03" db="EMBL/GenBank/DDBJ databases">
        <authorList>
            <consortium name="The Anopheles Genome Sequencing Consortium"/>
        </authorList>
    </citation>
    <scope>NUCLEOTIDE SEQUENCE</scope>
    <source>
        <strain evidence="18">PEST</strain>
    </source>
</reference>
<dbReference type="SUPFAM" id="SSF57716">
    <property type="entry name" value="Glucocorticoid receptor-like (DNA-binding domain)"/>
    <property type="match status" value="1"/>
</dbReference>
<dbReference type="GO" id="GO:0005634">
    <property type="term" value="C:nucleus"/>
    <property type="evidence" value="ECO:0007669"/>
    <property type="project" value="UniProtKB-SubCell"/>
</dbReference>
<sequence>LRAPRARRHRRPLTNTFPIPSNLQSTAQIEIIPCKVCGDKSSGVHYGVITCEGCKGFFRRSQSSVVNYQCPRNKQCVVDRVNRNRCQYCRLQKCLKLGMSRDAVKFGRMSKKQREKVEDEVRFHRAQMRAQNDAAPDSSVFDTQTPSSSDQLHHGYNGNSSHSYTYSNEVGYSSPYGYSTSVTPQQTMGYDISADYVDSTTTYEPRSTMIDSDFISGHSEYRSPRDFTCLPVLYDLFVDSTTFLPSPPASQQQQQQHPHHQHQQLSSAAQMVTSNGVGGLAGVPTATAVVAVAATTVPTPVTGSGAVFLGRTQKQKCFLLALPLSHYCPFEFISPSIALDGTTAARLRSHRVVPGRMVLRTPHRLTITITRTRRSLCSFLLLSAEGDINDVLIKTLAEAHANTNHKLEIVHEMFRKPQDVSRLLYYKNMTQEELWLDCAEKLTAMIQQIIEFAKLIPGFMRLSQDDQILLLKTGSFELAIVRMSRLMDLSTNSVLYGDIMLPQEAFYTSDSFEMKLVACIFETAKSITELKLTETELALYQSLVLLWPERNGVRGNTEIQRLFNMSMSAIRQEIEANHAPLKGDVTVLDTLLNKIPTFRELSIMHMEALQKFKQDHPQYVFPALYKELFSIDSQQDLMT</sequence>
<comment type="similarity">
    <text evidence="2">Belongs to the nuclear hormone receptor family. NR1 subfamily.</text>
</comment>
<feature type="non-terminal residue" evidence="18">
    <location>
        <position position="1"/>
    </location>
</feature>
<dbReference type="InterPro" id="IPR000536">
    <property type="entry name" value="Nucl_hrmn_rcpt_lig-bd"/>
</dbReference>
<evidence type="ECO:0000256" key="10">
    <source>
        <dbReference type="ARBA" id="ARBA00023242"/>
    </source>
</evidence>
<dbReference type="EMBL" id="AAAB01008984">
    <property type="protein sequence ID" value="EAA14853.4"/>
    <property type="molecule type" value="Genomic_DNA"/>
</dbReference>
<gene>
    <name evidence="18" type="ORF">AgaP_AGAP009002</name>
</gene>
<comment type="function">
    <text evidence="11">Putative receptor whose ligand is not yet known.</text>
</comment>
<keyword evidence="9 14" id="KW-0675">Receptor</keyword>
<evidence type="ECO:0000259" key="16">
    <source>
        <dbReference type="PROSITE" id="PS51030"/>
    </source>
</evidence>
<dbReference type="SMART" id="SM00399">
    <property type="entry name" value="ZnF_C4"/>
    <property type="match status" value="1"/>
</dbReference>
<evidence type="ECO:0000256" key="11">
    <source>
        <dbReference type="ARBA" id="ARBA00055215"/>
    </source>
</evidence>
<dbReference type="GO" id="GO:0008270">
    <property type="term" value="F:zinc ion binding"/>
    <property type="evidence" value="ECO:0007669"/>
    <property type="project" value="UniProtKB-KW"/>
</dbReference>
<accession>Q7PWD9</accession>
<evidence type="ECO:0000256" key="3">
    <source>
        <dbReference type="ARBA" id="ARBA00022723"/>
    </source>
</evidence>
<evidence type="ECO:0000256" key="9">
    <source>
        <dbReference type="ARBA" id="ARBA00023170"/>
    </source>
</evidence>
<evidence type="ECO:0000256" key="8">
    <source>
        <dbReference type="ARBA" id="ARBA00023163"/>
    </source>
</evidence>
<dbReference type="GO" id="GO:0004879">
    <property type="term" value="F:nuclear receptor activity"/>
    <property type="evidence" value="ECO:0007669"/>
    <property type="project" value="InterPro"/>
</dbReference>
<evidence type="ECO:0000256" key="13">
    <source>
        <dbReference type="ARBA" id="ARBA00077334"/>
    </source>
</evidence>
<dbReference type="SUPFAM" id="SSF48508">
    <property type="entry name" value="Nuclear receptor ligand-binding domain"/>
    <property type="match status" value="1"/>
</dbReference>
<keyword evidence="3 14" id="KW-0479">Metal-binding</keyword>
<keyword evidence="6 14" id="KW-0805">Transcription regulation</keyword>
<evidence type="ECO:0000313" key="18">
    <source>
        <dbReference type="EMBL" id="EAA14853.4"/>
    </source>
</evidence>
<dbReference type="PROSITE" id="PS51030">
    <property type="entry name" value="NUCLEAR_REC_DBD_2"/>
    <property type="match status" value="1"/>
</dbReference>
<feature type="domain" description="NR LBD" evidence="17">
    <location>
        <begin position="388"/>
        <end position="631"/>
    </location>
</feature>
<dbReference type="Gene3D" id="1.10.565.10">
    <property type="entry name" value="Retinoid X Receptor"/>
    <property type="match status" value="1"/>
</dbReference>
<dbReference type="InterPro" id="IPR001728">
    <property type="entry name" value="ThyrH_rcpt"/>
</dbReference>
<dbReference type="PhylomeDB" id="Q7PWD9"/>
<dbReference type="CDD" id="cd06968">
    <property type="entry name" value="NR_DBD_ROR"/>
    <property type="match status" value="1"/>
</dbReference>
<dbReference type="PANTHER" id="PTHR45805">
    <property type="entry name" value="NUCLEAR HORMONE RECEPTOR HR3-RELATED"/>
    <property type="match status" value="1"/>
</dbReference>
<evidence type="ECO:0000256" key="12">
    <source>
        <dbReference type="ARBA" id="ARBA00072676"/>
    </source>
</evidence>
<evidence type="ECO:0000256" key="1">
    <source>
        <dbReference type="ARBA" id="ARBA00004123"/>
    </source>
</evidence>
<dbReference type="CDD" id="cd06939">
    <property type="entry name" value="NR_LBD_ROR_like"/>
    <property type="match status" value="1"/>
</dbReference>
<dbReference type="PRINTS" id="PR00047">
    <property type="entry name" value="STROIDFINGER"/>
</dbReference>
<protein>
    <recommendedName>
        <fullName evidence="12">Probable nuclear hormone receptor HR3</fullName>
    </recommendedName>
    <alternativeName>
        <fullName evidence="13">Nuclear receptor subfamily 1 group F member 4</fullName>
    </alternativeName>
</protein>
<dbReference type="InterPro" id="IPR001723">
    <property type="entry name" value="Nuclear_hrmn_rcpt"/>
</dbReference>
<evidence type="ECO:0000256" key="7">
    <source>
        <dbReference type="ARBA" id="ARBA00023125"/>
    </source>
</evidence>
<evidence type="ECO:0000256" key="5">
    <source>
        <dbReference type="ARBA" id="ARBA00022833"/>
    </source>
</evidence>
<name>Q7PWD9_ANOGA</name>
<dbReference type="STRING" id="7165.Q7PWD9"/>
<evidence type="ECO:0000256" key="15">
    <source>
        <dbReference type="SAM" id="MobiDB-lite"/>
    </source>
</evidence>
<dbReference type="InterPro" id="IPR013088">
    <property type="entry name" value="Znf_NHR/GATA"/>
</dbReference>
<dbReference type="PROSITE" id="PS51843">
    <property type="entry name" value="NR_LBD"/>
    <property type="match status" value="1"/>
</dbReference>
<reference evidence="18" key="4">
    <citation type="journal article" date="2007" name="Genome Biol.">
        <title>Update of the Anopheles gambiae PEST genome assembly.</title>
        <authorList>
            <person name="Sharakhova M.V."/>
            <person name="Hammond M.P."/>
            <person name="Lobo N.F."/>
            <person name="Krzywinski J."/>
            <person name="Unger M.F."/>
            <person name="Hillenmeyer M.E."/>
            <person name="Bruggner R.V."/>
            <person name="Birney E."/>
            <person name="Collins F.H."/>
        </authorList>
    </citation>
    <scope>NUCLEOTIDE SEQUENCE</scope>
    <source>
        <strain evidence="18">PEST</strain>
    </source>
</reference>
<dbReference type="SMART" id="SM00430">
    <property type="entry name" value="HOLI"/>
    <property type="match status" value="1"/>
</dbReference>
<dbReference type="AlphaFoldDB" id="Q7PWD9"/>
<dbReference type="InterPro" id="IPR044101">
    <property type="entry name" value="NR_DBD_ROR"/>
</dbReference>